<accession>A0ABT7AI36</accession>
<protein>
    <submittedName>
        <fullName evidence="1">Phage tail tape measure protein</fullName>
    </submittedName>
</protein>
<evidence type="ECO:0000313" key="1">
    <source>
        <dbReference type="EMBL" id="MDJ1159023.1"/>
    </source>
</evidence>
<evidence type="ECO:0000313" key="2">
    <source>
        <dbReference type="Proteomes" id="UP001321492"/>
    </source>
</evidence>
<dbReference type="RefSeq" id="WP_283741018.1">
    <property type="nucleotide sequence ID" value="NZ_JASJEV010000007.1"/>
</dbReference>
<organism evidence="1 2">
    <name type="scientific">Chelatococcus albus</name>
    <dbReference type="NCBI Taxonomy" id="3047466"/>
    <lineage>
        <taxon>Bacteria</taxon>
        <taxon>Pseudomonadati</taxon>
        <taxon>Pseudomonadota</taxon>
        <taxon>Alphaproteobacteria</taxon>
        <taxon>Hyphomicrobiales</taxon>
        <taxon>Chelatococcaceae</taxon>
        <taxon>Chelatococcus</taxon>
    </lineage>
</organism>
<name>A0ABT7AI36_9HYPH</name>
<comment type="caution">
    <text evidence="1">The sequence shown here is derived from an EMBL/GenBank/DDBJ whole genome shotgun (WGS) entry which is preliminary data.</text>
</comment>
<gene>
    <name evidence="1" type="ORF">QNA08_12330</name>
</gene>
<dbReference type="EMBL" id="JASJEV010000007">
    <property type="protein sequence ID" value="MDJ1159023.1"/>
    <property type="molecule type" value="Genomic_DNA"/>
</dbReference>
<sequence>MDNHEYRDDRPERIDALNEQLRSVKKLSDDLGRSLSNAFAKGLVEGRKFDDVLKGMGRKFSEFAARLAFKPLELGLTQALKTLSEGLFKNILPIGPDLSEVGKQLGSPLVVPNARGNVVARGLVQPFAEGGVVAAPTYFPLARGLGLMGELGAEAIMPLARGPDGRLGVRAAAGRERPLAVTVNVAASDVESFRRSEAQVAAAVARAVARGRRAL</sequence>
<dbReference type="Proteomes" id="UP001321492">
    <property type="component" value="Unassembled WGS sequence"/>
</dbReference>
<reference evidence="1 2" key="1">
    <citation type="submission" date="2023-05" db="EMBL/GenBank/DDBJ databases">
        <title>Chelatococcus sp. nov., a moderately thermophilic bacterium isolated from hot spring microbial mat.</title>
        <authorList>
            <person name="Hu C.-J."/>
            <person name="Li W.-J."/>
        </authorList>
    </citation>
    <scope>NUCLEOTIDE SEQUENCE [LARGE SCALE GENOMIC DNA]</scope>
    <source>
        <strain evidence="1 2">SYSU G07232</strain>
    </source>
</reference>
<proteinExistence type="predicted"/>
<keyword evidence="2" id="KW-1185">Reference proteome</keyword>